<feature type="compositionally biased region" description="Polar residues" evidence="8">
    <location>
        <begin position="342"/>
        <end position="351"/>
    </location>
</feature>
<dbReference type="SMART" id="SM00283">
    <property type="entry name" value="MA"/>
    <property type="match status" value="1"/>
</dbReference>
<keyword evidence="13" id="KW-1185">Reference proteome</keyword>
<comment type="caution">
    <text evidence="12">The sequence shown here is derived from an EMBL/GenBank/DDBJ whole genome shotgun (WGS) entry which is preliminary data.</text>
</comment>
<feature type="region of interest" description="Disordered" evidence="8">
    <location>
        <begin position="330"/>
        <end position="361"/>
    </location>
</feature>
<dbReference type="PROSITE" id="PS50885">
    <property type="entry name" value="HAMP"/>
    <property type="match status" value="1"/>
</dbReference>
<organism evidence="12 13">
    <name type="scientific">Halalkalibacter suaedae</name>
    <dbReference type="NCBI Taxonomy" id="2822140"/>
    <lineage>
        <taxon>Bacteria</taxon>
        <taxon>Bacillati</taxon>
        <taxon>Bacillota</taxon>
        <taxon>Bacilli</taxon>
        <taxon>Bacillales</taxon>
        <taxon>Bacillaceae</taxon>
        <taxon>Halalkalibacter</taxon>
    </lineage>
</organism>
<feature type="domain" description="HAMP" evidence="11">
    <location>
        <begin position="219"/>
        <end position="271"/>
    </location>
</feature>
<keyword evidence="2" id="KW-1003">Cell membrane</keyword>
<comment type="subcellular location">
    <subcellularLocation>
        <location evidence="1">Cell membrane</location>
    </subcellularLocation>
</comment>
<evidence type="ECO:0000256" key="6">
    <source>
        <dbReference type="PROSITE-ProRule" id="PRU00284"/>
    </source>
</evidence>
<feature type="coiled-coil region" evidence="7">
    <location>
        <begin position="159"/>
        <end position="195"/>
    </location>
</feature>
<evidence type="ECO:0000256" key="5">
    <source>
        <dbReference type="ARBA" id="ARBA00029447"/>
    </source>
</evidence>
<comment type="similarity">
    <text evidence="5">Belongs to the methyl-accepting chemotaxis (MCP) protein family.</text>
</comment>
<dbReference type="Gene3D" id="1.10.287.950">
    <property type="entry name" value="Methyl-accepting chemotaxis protein"/>
    <property type="match status" value="1"/>
</dbReference>
<evidence type="ECO:0000256" key="7">
    <source>
        <dbReference type="SAM" id="Coils"/>
    </source>
</evidence>
<feature type="transmembrane region" description="Helical" evidence="9">
    <location>
        <begin position="20"/>
        <end position="41"/>
    </location>
</feature>
<dbReference type="PANTHER" id="PTHR32089">
    <property type="entry name" value="METHYL-ACCEPTING CHEMOTAXIS PROTEIN MCPB"/>
    <property type="match status" value="1"/>
</dbReference>
<dbReference type="SMART" id="SM00304">
    <property type="entry name" value="HAMP"/>
    <property type="match status" value="1"/>
</dbReference>
<dbReference type="RefSeq" id="WP_210598881.1">
    <property type="nucleotide sequence ID" value="NZ_JAGKSQ010000009.1"/>
</dbReference>
<keyword evidence="3 9" id="KW-0472">Membrane</keyword>
<evidence type="ECO:0000256" key="9">
    <source>
        <dbReference type="SAM" id="Phobius"/>
    </source>
</evidence>
<dbReference type="EMBL" id="JAGKSQ010000009">
    <property type="protein sequence ID" value="MBP3953023.1"/>
    <property type="molecule type" value="Genomic_DNA"/>
</dbReference>
<dbReference type="Gene3D" id="6.10.340.10">
    <property type="match status" value="1"/>
</dbReference>
<dbReference type="PROSITE" id="PS50111">
    <property type="entry name" value="CHEMOTAXIS_TRANSDUC_2"/>
    <property type="match status" value="1"/>
</dbReference>
<evidence type="ECO:0000256" key="8">
    <source>
        <dbReference type="SAM" id="MobiDB-lite"/>
    </source>
</evidence>
<dbReference type="Pfam" id="PF00672">
    <property type="entry name" value="HAMP"/>
    <property type="match status" value="1"/>
</dbReference>
<evidence type="ECO:0000313" key="12">
    <source>
        <dbReference type="EMBL" id="MBP3953023.1"/>
    </source>
</evidence>
<dbReference type="CDD" id="cd06225">
    <property type="entry name" value="HAMP"/>
    <property type="match status" value="1"/>
</dbReference>
<feature type="domain" description="Methyl-accepting transducer" evidence="10">
    <location>
        <begin position="290"/>
        <end position="561"/>
    </location>
</feature>
<dbReference type="Pfam" id="PF12729">
    <property type="entry name" value="4HB_MCP_1"/>
    <property type="match status" value="1"/>
</dbReference>
<keyword evidence="4 6" id="KW-0807">Transducer</keyword>
<accession>A0A941ARP6</accession>
<dbReference type="GO" id="GO:0005886">
    <property type="term" value="C:plasma membrane"/>
    <property type="evidence" value="ECO:0007669"/>
    <property type="project" value="UniProtKB-SubCell"/>
</dbReference>
<dbReference type="AlphaFoldDB" id="A0A941ARP6"/>
<dbReference type="SUPFAM" id="SSF58104">
    <property type="entry name" value="Methyl-accepting chemotaxis protein (MCP) signaling domain"/>
    <property type="match status" value="1"/>
</dbReference>
<evidence type="ECO:0000256" key="3">
    <source>
        <dbReference type="ARBA" id="ARBA00023136"/>
    </source>
</evidence>
<dbReference type="InterPro" id="IPR024478">
    <property type="entry name" value="HlyB_4HB_MCP"/>
</dbReference>
<keyword evidence="9" id="KW-1133">Transmembrane helix</keyword>
<dbReference type="InterPro" id="IPR003660">
    <property type="entry name" value="HAMP_dom"/>
</dbReference>
<evidence type="ECO:0000259" key="11">
    <source>
        <dbReference type="PROSITE" id="PS50885"/>
    </source>
</evidence>
<proteinExistence type="inferred from homology"/>
<evidence type="ECO:0000256" key="1">
    <source>
        <dbReference type="ARBA" id="ARBA00004236"/>
    </source>
</evidence>
<keyword evidence="9" id="KW-0812">Transmembrane</keyword>
<gene>
    <name evidence="12" type="ORF">J7W16_18025</name>
</gene>
<reference evidence="12" key="1">
    <citation type="submission" date="2021-03" db="EMBL/GenBank/DDBJ databases">
        <title>Bacillus suaedae sp. nov., isolated from Suaeda aralocaspica.</title>
        <authorList>
            <person name="Lei R.F.R."/>
        </authorList>
    </citation>
    <scope>NUCLEOTIDE SEQUENCE</scope>
    <source>
        <strain evidence="12">YZJH907-2</strain>
    </source>
</reference>
<dbReference type="PANTHER" id="PTHR32089:SF112">
    <property type="entry name" value="LYSOZYME-LIKE PROTEIN-RELATED"/>
    <property type="match status" value="1"/>
</dbReference>
<keyword evidence="7" id="KW-0175">Coiled coil</keyword>
<evidence type="ECO:0000256" key="4">
    <source>
        <dbReference type="ARBA" id="ARBA00023224"/>
    </source>
</evidence>
<dbReference type="CDD" id="cd11386">
    <property type="entry name" value="MCP_signal"/>
    <property type="match status" value="1"/>
</dbReference>
<evidence type="ECO:0000313" key="13">
    <source>
        <dbReference type="Proteomes" id="UP000678228"/>
    </source>
</evidence>
<dbReference type="InterPro" id="IPR004089">
    <property type="entry name" value="MCPsignal_dom"/>
</dbReference>
<name>A0A941ARP6_9BACI</name>
<feature type="transmembrane region" description="Helical" evidence="9">
    <location>
        <begin position="197"/>
        <end position="218"/>
    </location>
</feature>
<dbReference type="GO" id="GO:0007165">
    <property type="term" value="P:signal transduction"/>
    <property type="evidence" value="ECO:0007669"/>
    <property type="project" value="UniProtKB-KW"/>
</dbReference>
<protein>
    <submittedName>
        <fullName evidence="12">Methyl-accepting chemotaxis protein</fullName>
    </submittedName>
</protein>
<dbReference type="Proteomes" id="UP000678228">
    <property type="component" value="Unassembled WGS sequence"/>
</dbReference>
<dbReference type="Pfam" id="PF00015">
    <property type="entry name" value="MCPsignal"/>
    <property type="match status" value="1"/>
</dbReference>
<evidence type="ECO:0000259" key="10">
    <source>
        <dbReference type="PROSITE" id="PS50111"/>
    </source>
</evidence>
<sequence length="577" mass="62334">MKIGRKFGFFQDLSIIKKLVIMLVISALGLGLAGYAGISAINKIATGEKIIYEEQLIPNQLFSELSSVNADLDLYSLQILANTDVQQTEALLETLIATAEEVGKLQEEIETLKLMPNIQEKYDEYKQLNMEVSENAQTMIGLALENDNQGAYASYLTDVKPLRDQLNQSLNDIQNLNAENAKRIYEADVESAKETNAFMITVIIISLLVSLLAGFLIARSIVNPIKQLQNSLSEVENGDFTVEATYESKDEVGKLTDSFNNMIRSVNAIIKTISETSDQLAASSEQLSASSEESTKASEHISYTIQELSEGAKHQLQSVDASNSVIGEMSTASESISKRTDNVLSNAQETSRMSKEGSDSINKVSSQMKSINQTVISLAEAFKGLQERSNEIGNITGVITGIAEQTNLLALNAAIEAARAGEQGKGFAVVAGEVRKLAEQSAQSADQISKLIKIIQVDTQQTMNTVTSATTEVNEGLVVVQEAGENFINIEGSISEVVTKIGEVANLANNLVTGMDQVTNTISGVREIADETASSSQSISATTEEQLASMEEITSSAQVLAQNAETLQLLIQNFKVK</sequence>
<evidence type="ECO:0000256" key="2">
    <source>
        <dbReference type="ARBA" id="ARBA00022475"/>
    </source>
</evidence>